<keyword evidence="2" id="KW-1185">Reference proteome</keyword>
<proteinExistence type="predicted"/>
<gene>
    <name evidence="1" type="ORF">RRG08_027661</name>
</gene>
<dbReference type="PANTHER" id="PTHR12044">
    <property type="entry name" value="BCL2 INTERACTING MEDIATOR OF CELL DEATH"/>
    <property type="match status" value="1"/>
</dbReference>
<dbReference type="PANTHER" id="PTHR12044:SF14">
    <property type="entry name" value="MEIOTIC DOUBLE-STRANDED BREAK FORMATION PROTEIN 1"/>
    <property type="match status" value="1"/>
</dbReference>
<name>A0AAE0XM54_9GAST</name>
<dbReference type="InterPro" id="IPR052133">
    <property type="entry name" value="Immune_Signaling-Apoptosis_Reg"/>
</dbReference>
<evidence type="ECO:0000313" key="1">
    <source>
        <dbReference type="EMBL" id="KAK3696218.1"/>
    </source>
</evidence>
<dbReference type="InterPro" id="IPR016024">
    <property type="entry name" value="ARM-type_fold"/>
</dbReference>
<dbReference type="GO" id="GO:0007127">
    <property type="term" value="P:meiosis I"/>
    <property type="evidence" value="ECO:0007669"/>
    <property type="project" value="TreeGrafter"/>
</dbReference>
<dbReference type="EMBL" id="JAWDGP010008052">
    <property type="protein sequence ID" value="KAK3696218.1"/>
    <property type="molecule type" value="Genomic_DNA"/>
</dbReference>
<comment type="caution">
    <text evidence="1">The sequence shown here is derived from an EMBL/GenBank/DDBJ whole genome shotgun (WGS) entry which is preliminary data.</text>
</comment>
<dbReference type="SUPFAM" id="SSF48371">
    <property type="entry name" value="ARM repeat"/>
    <property type="match status" value="1"/>
</dbReference>
<reference evidence="1" key="1">
    <citation type="journal article" date="2023" name="G3 (Bethesda)">
        <title>A reference genome for the long-term kleptoplast-retaining sea slug Elysia crispata morphotype clarki.</title>
        <authorList>
            <person name="Eastman K.E."/>
            <person name="Pendleton A.L."/>
            <person name="Shaikh M.A."/>
            <person name="Suttiyut T."/>
            <person name="Ogas R."/>
            <person name="Tomko P."/>
            <person name="Gavelis G."/>
            <person name="Widhalm J.R."/>
            <person name="Wisecaver J.H."/>
        </authorList>
    </citation>
    <scope>NUCLEOTIDE SEQUENCE</scope>
    <source>
        <strain evidence="1">ECLA1</strain>
    </source>
</reference>
<sequence>MILETLPFCDQITHPLMHEVMNTLIQTFGSSTSNELIAACLALLTECVYSPAIVTDLLLGGEKEGSLLLMGLKRILAFKQDPLILFGTQCLTKILENILEPLQTKMILETDLAELIFELLHTSNVQQLDCAFECLQAMANHKLFFEKCHAVYGLESTLTAIRVAMDLKRNTILEKGLSFLTFVLQRQPDNMPIFLNESWWTCASILQDLLQAEYQCIIRTALSTVEAFFRDKHQQHLVDLKVILLIVKSVTSASKNHVQMICQGREENVSSAILNYLFAIVNSMNKLMHSDNALCGNESSSLNSLQQVLKSFCIDSLLPWTIGSWQNFEDEDSVERLFEFLNITIDMTENDEELMQIVPMELLHQGLILLYHPCISKNTQDKGLKILISIFMKYFDTVKPSLQINTEGLLSGFANVQWHEASSLEFFAQNMLNPKERGAVLSFVYLSLLHGYSIADAKSLLQFLKIVADVCPGILSQETYIVRSFVYILAICQANTWESAEDVVFTDSGNDFISVIGLLPVETWYTAGPAVFRWALLTTEKMEVLAKPMVEYWLVHLNHPPSQLDIHFEDLIDQDKAIITTMVPNINFLQCLMGFLHLSQIGTKASSVLNYCIAQLSDVKTWETAPTLLKSLLLSGTKKLDALFIQSADVDCDLASNLLCVLCSLMKSPISGSFQSLPVSGFKLVYNVVKLIGKSWEQDAPMAFALHFFADVVKNLSVQESQTIIPAVLQSEKCTSFIESTFEKPSGKMFSHCLVIVVWLAENGQFYEGKHFVTIRSQFILNYLATCERTCMLLILQLLKFALTAMTEKHTMCGACHFFKGCQAFIPSKIFSQSELRQIYGHLQQYVSQEDSSLRFEAMECIHKLITSGSDLGHFVLQHSWNSTMLEKLSFRIEHGLQDFELDFFLLFSTQSPYPFWSSTSANSFLLALLNSSFTSQQQLKAVAVIKKIKHSQVAVDTYLLETVDACLQHYEDW</sequence>
<dbReference type="Proteomes" id="UP001283361">
    <property type="component" value="Unassembled WGS sequence"/>
</dbReference>
<organism evidence="1 2">
    <name type="scientific">Elysia crispata</name>
    <name type="common">lettuce slug</name>
    <dbReference type="NCBI Taxonomy" id="231223"/>
    <lineage>
        <taxon>Eukaryota</taxon>
        <taxon>Metazoa</taxon>
        <taxon>Spiralia</taxon>
        <taxon>Lophotrochozoa</taxon>
        <taxon>Mollusca</taxon>
        <taxon>Gastropoda</taxon>
        <taxon>Heterobranchia</taxon>
        <taxon>Euthyneura</taxon>
        <taxon>Panpulmonata</taxon>
        <taxon>Sacoglossa</taxon>
        <taxon>Placobranchoidea</taxon>
        <taxon>Plakobranchidae</taxon>
        <taxon>Elysia</taxon>
    </lineage>
</organism>
<evidence type="ECO:0000313" key="2">
    <source>
        <dbReference type="Proteomes" id="UP001283361"/>
    </source>
</evidence>
<dbReference type="AlphaFoldDB" id="A0AAE0XM54"/>
<accession>A0AAE0XM54</accession>
<protein>
    <submittedName>
        <fullName evidence="1">Uncharacterized protein</fullName>
    </submittedName>
</protein>